<dbReference type="InterPro" id="IPR013785">
    <property type="entry name" value="Aldolase_TIM"/>
</dbReference>
<dbReference type="GO" id="GO:0016491">
    <property type="term" value="F:oxidoreductase activity"/>
    <property type="evidence" value="ECO:0007669"/>
    <property type="project" value="InterPro"/>
</dbReference>
<reference evidence="2" key="1">
    <citation type="journal article" date="2020" name="Stud. Mycol.">
        <title>101 Dothideomycetes genomes: a test case for predicting lifestyles and emergence of pathogens.</title>
        <authorList>
            <person name="Haridas S."/>
            <person name="Albert R."/>
            <person name="Binder M."/>
            <person name="Bloem J."/>
            <person name="Labutti K."/>
            <person name="Salamov A."/>
            <person name="Andreopoulos B."/>
            <person name="Baker S."/>
            <person name="Barry K."/>
            <person name="Bills G."/>
            <person name="Bluhm B."/>
            <person name="Cannon C."/>
            <person name="Castanera R."/>
            <person name="Culley D."/>
            <person name="Daum C."/>
            <person name="Ezra D."/>
            <person name="Gonzalez J."/>
            <person name="Henrissat B."/>
            <person name="Kuo A."/>
            <person name="Liang C."/>
            <person name="Lipzen A."/>
            <person name="Lutzoni F."/>
            <person name="Magnuson J."/>
            <person name="Mondo S."/>
            <person name="Nolan M."/>
            <person name="Ohm R."/>
            <person name="Pangilinan J."/>
            <person name="Park H.-J."/>
            <person name="Ramirez L."/>
            <person name="Alfaro M."/>
            <person name="Sun H."/>
            <person name="Tritt A."/>
            <person name="Yoshinaga Y."/>
            <person name="Zwiers L.-H."/>
            <person name="Turgeon B."/>
            <person name="Goodwin S."/>
            <person name="Spatafora J."/>
            <person name="Crous P."/>
            <person name="Grigoriev I."/>
        </authorList>
    </citation>
    <scope>NUCLEOTIDE SEQUENCE</scope>
    <source>
        <strain evidence="2">CBS 627.86</strain>
    </source>
</reference>
<dbReference type="SUPFAM" id="SSF51395">
    <property type="entry name" value="FMN-linked oxidoreductases"/>
    <property type="match status" value="1"/>
</dbReference>
<feature type="domain" description="NADH:flavin oxidoreductase/NADH oxidase N-terminal" evidence="1">
    <location>
        <begin position="1"/>
        <end position="227"/>
    </location>
</feature>
<evidence type="ECO:0000313" key="3">
    <source>
        <dbReference type="Proteomes" id="UP000799770"/>
    </source>
</evidence>
<accession>A0A6A5YMH4</accession>
<dbReference type="InterPro" id="IPR001155">
    <property type="entry name" value="OxRdtase_FMN_N"/>
</dbReference>
<dbReference type="EMBL" id="ML977347">
    <property type="protein sequence ID" value="KAF2108489.1"/>
    <property type="molecule type" value="Genomic_DNA"/>
</dbReference>
<protein>
    <recommendedName>
        <fullName evidence="1">NADH:flavin oxidoreductase/NADH oxidase N-terminal domain-containing protein</fullName>
    </recommendedName>
</protein>
<gene>
    <name evidence="2" type="ORF">BDV96DRAFT_616290</name>
</gene>
<evidence type="ECO:0000313" key="2">
    <source>
        <dbReference type="EMBL" id="KAF2108489.1"/>
    </source>
</evidence>
<organism evidence="2 3">
    <name type="scientific">Lophiotrema nucula</name>
    <dbReference type="NCBI Taxonomy" id="690887"/>
    <lineage>
        <taxon>Eukaryota</taxon>
        <taxon>Fungi</taxon>
        <taxon>Dikarya</taxon>
        <taxon>Ascomycota</taxon>
        <taxon>Pezizomycotina</taxon>
        <taxon>Dothideomycetes</taxon>
        <taxon>Pleosporomycetidae</taxon>
        <taxon>Pleosporales</taxon>
        <taxon>Lophiotremataceae</taxon>
        <taxon>Lophiotrema</taxon>
    </lineage>
</organism>
<keyword evidence="3" id="KW-1185">Reference proteome</keyword>
<dbReference type="Pfam" id="PF00724">
    <property type="entry name" value="Oxidored_FMN"/>
    <property type="match status" value="1"/>
</dbReference>
<dbReference type="OrthoDB" id="276546at2759"/>
<dbReference type="Proteomes" id="UP000799770">
    <property type="component" value="Unassembled WGS sequence"/>
</dbReference>
<dbReference type="InterPro" id="IPR045247">
    <property type="entry name" value="Oye-like"/>
</dbReference>
<dbReference type="GO" id="GO:0010181">
    <property type="term" value="F:FMN binding"/>
    <property type="evidence" value="ECO:0007669"/>
    <property type="project" value="InterPro"/>
</dbReference>
<dbReference type="PANTHER" id="PTHR22893:SF93">
    <property type="entry name" value="HYPOTHETICAL OXIDOREDUCTASE (EUROFUNG)"/>
    <property type="match status" value="1"/>
</dbReference>
<dbReference type="Gene3D" id="3.20.20.70">
    <property type="entry name" value="Aldolase class I"/>
    <property type="match status" value="1"/>
</dbReference>
<sequence length="351" mass="38681">MAPMTRNRGVPVPNQDRMWMTDDVVALYYSQRASPGGLIITEGIPPSLKAAGMPNVAGIFHETQITGWRKVMGSVHAKGGVIYAQLWHAGRTTIPQFTGCPVVSASSVPWETEDAYPFRTPDTKEKIRYRDFPSVEMTRDQIAQTTRDFVKAAERAIAVGFDGVELNAGNGNLIDQFLHSNLNLRSDEYGGSPEARCKFPLDLLDAVASATGPSNVAIRLEPACSYQGTYGMERVETWSYLCSQIASKYSGSSEKLSYKVGIPCISCGGWDESNVSDGVKQGWDGIAFARWFVSNQDLVERLRTGAKLQDFDRSRFYGSWDGERGHGYTDYPKAGETGDFEMDASGKIVYE</sequence>
<dbReference type="PANTHER" id="PTHR22893">
    <property type="entry name" value="NADH OXIDOREDUCTASE-RELATED"/>
    <property type="match status" value="1"/>
</dbReference>
<dbReference type="AlphaFoldDB" id="A0A6A5YMH4"/>
<proteinExistence type="predicted"/>
<name>A0A6A5YMH4_9PLEO</name>
<evidence type="ECO:0000259" key="1">
    <source>
        <dbReference type="Pfam" id="PF00724"/>
    </source>
</evidence>